<accession>A0A251SG93</accession>
<dbReference type="EMBL" id="CM007903">
    <property type="protein sequence ID" value="OTF97581.1"/>
    <property type="molecule type" value="Genomic_DNA"/>
</dbReference>
<protein>
    <submittedName>
        <fullName evidence="1">Uncharacterized protein</fullName>
    </submittedName>
</protein>
<name>A0A251SG93_HELAN</name>
<reference evidence="2" key="1">
    <citation type="journal article" date="2017" name="Nature">
        <title>The sunflower genome provides insights into oil metabolism, flowering and Asterid evolution.</title>
        <authorList>
            <person name="Badouin H."/>
            <person name="Gouzy J."/>
            <person name="Grassa C.J."/>
            <person name="Murat F."/>
            <person name="Staton S.E."/>
            <person name="Cottret L."/>
            <person name="Lelandais-Briere C."/>
            <person name="Owens G.L."/>
            <person name="Carrere S."/>
            <person name="Mayjonade B."/>
            <person name="Legrand L."/>
            <person name="Gill N."/>
            <person name="Kane N.C."/>
            <person name="Bowers J.E."/>
            <person name="Hubner S."/>
            <person name="Bellec A."/>
            <person name="Berard A."/>
            <person name="Berges H."/>
            <person name="Blanchet N."/>
            <person name="Boniface M.C."/>
            <person name="Brunel D."/>
            <person name="Catrice O."/>
            <person name="Chaidir N."/>
            <person name="Claudel C."/>
            <person name="Donnadieu C."/>
            <person name="Faraut T."/>
            <person name="Fievet G."/>
            <person name="Helmstetter N."/>
            <person name="King M."/>
            <person name="Knapp S.J."/>
            <person name="Lai Z."/>
            <person name="Le Paslier M.C."/>
            <person name="Lippi Y."/>
            <person name="Lorenzon L."/>
            <person name="Mandel J.R."/>
            <person name="Marage G."/>
            <person name="Marchand G."/>
            <person name="Marquand E."/>
            <person name="Bret-Mestries E."/>
            <person name="Morien E."/>
            <person name="Nambeesan S."/>
            <person name="Nguyen T."/>
            <person name="Pegot-Espagnet P."/>
            <person name="Pouilly N."/>
            <person name="Raftis F."/>
            <person name="Sallet E."/>
            <person name="Schiex T."/>
            <person name="Thomas J."/>
            <person name="Vandecasteele C."/>
            <person name="Vares D."/>
            <person name="Vear F."/>
            <person name="Vautrin S."/>
            <person name="Crespi M."/>
            <person name="Mangin B."/>
            <person name="Burke J.M."/>
            <person name="Salse J."/>
            <person name="Munos S."/>
            <person name="Vincourt P."/>
            <person name="Rieseberg L.H."/>
            <person name="Langlade N.B."/>
        </authorList>
    </citation>
    <scope>NUCLEOTIDE SEQUENCE [LARGE SCALE GENOMIC DNA]</scope>
    <source>
        <strain evidence="2">cv. SF193</strain>
    </source>
</reference>
<gene>
    <name evidence="1" type="ORF">HannXRQ_Chr14g0436191</name>
</gene>
<proteinExistence type="predicted"/>
<keyword evidence="2" id="KW-1185">Reference proteome</keyword>
<dbReference type="InParanoid" id="A0A251SG93"/>
<dbReference type="AlphaFoldDB" id="A0A251SG93"/>
<evidence type="ECO:0000313" key="2">
    <source>
        <dbReference type="Proteomes" id="UP000215914"/>
    </source>
</evidence>
<dbReference type="Proteomes" id="UP000215914">
    <property type="component" value="Chromosome 14"/>
</dbReference>
<evidence type="ECO:0000313" key="1">
    <source>
        <dbReference type="EMBL" id="OTF97581.1"/>
    </source>
</evidence>
<sequence>MYELLLRIYPTVTRRGRRLCIEKKKPHCYEKKIYTYGGKKEDFKGGEIYWFKFQGWIWFRHA</sequence>
<organism evidence="1 2">
    <name type="scientific">Helianthus annuus</name>
    <name type="common">Common sunflower</name>
    <dbReference type="NCBI Taxonomy" id="4232"/>
    <lineage>
        <taxon>Eukaryota</taxon>
        <taxon>Viridiplantae</taxon>
        <taxon>Streptophyta</taxon>
        <taxon>Embryophyta</taxon>
        <taxon>Tracheophyta</taxon>
        <taxon>Spermatophyta</taxon>
        <taxon>Magnoliopsida</taxon>
        <taxon>eudicotyledons</taxon>
        <taxon>Gunneridae</taxon>
        <taxon>Pentapetalae</taxon>
        <taxon>asterids</taxon>
        <taxon>campanulids</taxon>
        <taxon>Asterales</taxon>
        <taxon>Asteraceae</taxon>
        <taxon>Asteroideae</taxon>
        <taxon>Heliantheae alliance</taxon>
        <taxon>Heliantheae</taxon>
        <taxon>Helianthus</taxon>
    </lineage>
</organism>